<dbReference type="PANTHER" id="PTHR43755">
    <property type="match status" value="1"/>
</dbReference>
<proteinExistence type="predicted"/>
<dbReference type="RefSeq" id="WP_200355020.1">
    <property type="nucleotide sequence ID" value="NZ_JAENIL010000012.1"/>
</dbReference>
<dbReference type="InterPro" id="IPR036188">
    <property type="entry name" value="FAD/NAD-bd_sf"/>
</dbReference>
<dbReference type="SUPFAM" id="SSF51905">
    <property type="entry name" value="FAD/NAD(P)-binding domain"/>
    <property type="match status" value="2"/>
</dbReference>
<dbReference type="InterPro" id="IPR052541">
    <property type="entry name" value="SQRD"/>
</dbReference>
<accession>A0A934RSK5</accession>
<dbReference type="AlphaFoldDB" id="A0A934RSK5"/>
<dbReference type="PANTHER" id="PTHR43755:SF1">
    <property type="entry name" value="FAD-DEPENDENT PYRIDINE NUCLEOTIDE-DISULPHIDE OXIDOREDUCTASE"/>
    <property type="match status" value="1"/>
</dbReference>
<dbReference type="InterPro" id="IPR023753">
    <property type="entry name" value="FAD/NAD-binding_dom"/>
</dbReference>
<dbReference type="GO" id="GO:0016491">
    <property type="term" value="F:oxidoreductase activity"/>
    <property type="evidence" value="ECO:0007669"/>
    <property type="project" value="InterPro"/>
</dbReference>
<protein>
    <submittedName>
        <fullName evidence="2">NAD(P)/FAD-dependent oxidoreductase</fullName>
    </submittedName>
</protein>
<dbReference type="Proteomes" id="UP000617628">
    <property type="component" value="Unassembled WGS sequence"/>
</dbReference>
<dbReference type="EMBL" id="JAENIL010000012">
    <property type="protein sequence ID" value="MBK1876805.1"/>
    <property type="molecule type" value="Genomic_DNA"/>
</dbReference>
<organism evidence="2 3">
    <name type="scientific">Pelagicoccus mobilis</name>
    <dbReference type="NCBI Taxonomy" id="415221"/>
    <lineage>
        <taxon>Bacteria</taxon>
        <taxon>Pseudomonadati</taxon>
        <taxon>Verrucomicrobiota</taxon>
        <taxon>Opitutia</taxon>
        <taxon>Puniceicoccales</taxon>
        <taxon>Pelagicoccaceae</taxon>
        <taxon>Pelagicoccus</taxon>
    </lineage>
</organism>
<evidence type="ECO:0000259" key="1">
    <source>
        <dbReference type="Pfam" id="PF07992"/>
    </source>
</evidence>
<comment type="caution">
    <text evidence="2">The sequence shown here is derived from an EMBL/GenBank/DDBJ whole genome shotgun (WGS) entry which is preliminary data.</text>
</comment>
<dbReference type="Pfam" id="PF07992">
    <property type="entry name" value="Pyr_redox_2"/>
    <property type="match status" value="1"/>
</dbReference>
<evidence type="ECO:0000313" key="3">
    <source>
        <dbReference type="Proteomes" id="UP000617628"/>
    </source>
</evidence>
<gene>
    <name evidence="2" type="ORF">JIN87_07995</name>
</gene>
<name>A0A934RSK5_9BACT</name>
<feature type="domain" description="FAD/NAD(P)-binding" evidence="1">
    <location>
        <begin position="3"/>
        <end position="119"/>
    </location>
</feature>
<dbReference type="Gene3D" id="3.50.50.60">
    <property type="entry name" value="FAD/NAD(P)-binding domain"/>
    <property type="match status" value="2"/>
</dbReference>
<sequence>MKKLLILGAGTAGTVIANKMVRKLPAKEWQVEVVDQDPVHYYQPGFLFMPFGIYGEKDVVKPKKRFLSRKVNLRMGTIERIDADTNKVYLENGDSVHYDLLVIATGTTPRPDEIEGMEGDDWGRDVHEFYTFDGSCKLARRLREWKGGRMVINVAEMPIKCPVAPLEFAFLADWWLTKNGLRDKTEIHYVTPLSGAFTKPVATERLQHMLDERRIHVETDFAIGSVDNDKKRIVSWDDRAVDYDLLVAVPTNMGADAMERSGLGDELNFVPTDKETLRSLARENIFVIGDATDLPASKAGSVAHFEAEILEENLLAVVAGKELEARFDGHSNCFVETGYGKGMLIDFNYETEPLPGTFPFAKLGPMPLLKESRINHWGKLMFRHVYWHALLPGLPLGIGPHMSLKGKRTDLLKRNSPVLAGAR</sequence>
<keyword evidence="3" id="KW-1185">Reference proteome</keyword>
<reference evidence="2" key="1">
    <citation type="submission" date="2021-01" db="EMBL/GenBank/DDBJ databases">
        <title>Modified the classification status of verrucomicrobia.</title>
        <authorList>
            <person name="Feng X."/>
        </authorList>
    </citation>
    <scope>NUCLEOTIDE SEQUENCE</scope>
    <source>
        <strain evidence="2">KCTC 13126</strain>
    </source>
</reference>
<evidence type="ECO:0000313" key="2">
    <source>
        <dbReference type="EMBL" id="MBK1876805.1"/>
    </source>
</evidence>